<feature type="region of interest" description="Disordered" evidence="1">
    <location>
        <begin position="1"/>
        <end position="21"/>
    </location>
</feature>
<reference evidence="2" key="1">
    <citation type="journal article" date="2020" name="Stud. Mycol.">
        <title>101 Dothideomycetes genomes: a test case for predicting lifestyles and emergence of pathogens.</title>
        <authorList>
            <person name="Haridas S."/>
            <person name="Albert R."/>
            <person name="Binder M."/>
            <person name="Bloem J."/>
            <person name="Labutti K."/>
            <person name="Salamov A."/>
            <person name="Andreopoulos B."/>
            <person name="Baker S."/>
            <person name="Barry K."/>
            <person name="Bills G."/>
            <person name="Bluhm B."/>
            <person name="Cannon C."/>
            <person name="Castanera R."/>
            <person name="Culley D."/>
            <person name="Daum C."/>
            <person name="Ezra D."/>
            <person name="Gonzalez J."/>
            <person name="Henrissat B."/>
            <person name="Kuo A."/>
            <person name="Liang C."/>
            <person name="Lipzen A."/>
            <person name="Lutzoni F."/>
            <person name="Magnuson J."/>
            <person name="Mondo S."/>
            <person name="Nolan M."/>
            <person name="Ohm R."/>
            <person name="Pangilinan J."/>
            <person name="Park H.-J."/>
            <person name="Ramirez L."/>
            <person name="Alfaro M."/>
            <person name="Sun H."/>
            <person name="Tritt A."/>
            <person name="Yoshinaga Y."/>
            <person name="Zwiers L.-H."/>
            <person name="Turgeon B."/>
            <person name="Goodwin S."/>
            <person name="Spatafora J."/>
            <person name="Crous P."/>
            <person name="Grigoriev I."/>
        </authorList>
    </citation>
    <scope>NUCLEOTIDE SEQUENCE</scope>
    <source>
        <strain evidence="2">CBS 125425</strain>
    </source>
</reference>
<protein>
    <submittedName>
        <fullName evidence="2">Uncharacterized protein</fullName>
    </submittedName>
</protein>
<sequence>MSLAHARAQQGGNSDTCNRLPVHRVQSNPTQRLRLNGNTGLDDCELTGRALSDRQVIGGELDCIVVTMLDGASSIAQRAIPGRGLGVTPHGPGNCDLVAESPEKAIQTSCSPAMPEPAYLRSAISGLPSAKLICLHFVFVCLVVVDNLIDRDKFAAPLTCIFQATSHDRATETCRGDGSREGCRRFGSLARYLFCTVPEKQPLDSRTMITRKTRKRYSRSSARPFWRARQYRTLASSPETTSNRRASQRWPRDHVVRRRRAISRSCALPEFMPQISCVGPVTSVERLGFVRTTNMTGWQSSCSNRLSESNLQLHNAAYSKNDGYFQASLIREEQAVAAEQEMYRRIFGEIDDFSDEDIDLFDGNIALRRAASLEALKLYTGAFASSETPMNRFMTLSPAHDTHPWIARKVMDEAGIGIGDIETLELRQLASEMVDVAEVRDDTREASVGSIRPSSDTLSVSRFKALREAKKEGTRVRKRIGIRRHHVDRKKPPTTTK</sequence>
<comment type="caution">
    <text evidence="2">The sequence shown here is derived from an EMBL/GenBank/DDBJ whole genome shotgun (WGS) entry which is preliminary data.</text>
</comment>
<organism evidence="2 3">
    <name type="scientific">Polyplosphaeria fusca</name>
    <dbReference type="NCBI Taxonomy" id="682080"/>
    <lineage>
        <taxon>Eukaryota</taxon>
        <taxon>Fungi</taxon>
        <taxon>Dikarya</taxon>
        <taxon>Ascomycota</taxon>
        <taxon>Pezizomycotina</taxon>
        <taxon>Dothideomycetes</taxon>
        <taxon>Pleosporomycetidae</taxon>
        <taxon>Pleosporales</taxon>
        <taxon>Tetraplosphaeriaceae</taxon>
        <taxon>Polyplosphaeria</taxon>
    </lineage>
</organism>
<dbReference type="Proteomes" id="UP000799444">
    <property type="component" value="Unassembled WGS sequence"/>
</dbReference>
<dbReference type="EMBL" id="ML996179">
    <property type="protein sequence ID" value="KAF2732297.1"/>
    <property type="molecule type" value="Genomic_DNA"/>
</dbReference>
<keyword evidence="3" id="KW-1185">Reference proteome</keyword>
<dbReference type="OrthoDB" id="3778648at2759"/>
<evidence type="ECO:0000256" key="1">
    <source>
        <dbReference type="SAM" id="MobiDB-lite"/>
    </source>
</evidence>
<dbReference type="AlphaFoldDB" id="A0A9P4UXM9"/>
<accession>A0A9P4UXM9</accession>
<proteinExistence type="predicted"/>
<evidence type="ECO:0000313" key="3">
    <source>
        <dbReference type="Proteomes" id="UP000799444"/>
    </source>
</evidence>
<gene>
    <name evidence="2" type="ORF">EJ04DRAFT_525435</name>
</gene>
<name>A0A9P4UXM9_9PLEO</name>
<evidence type="ECO:0000313" key="2">
    <source>
        <dbReference type="EMBL" id="KAF2732297.1"/>
    </source>
</evidence>